<dbReference type="Proteomes" id="UP000054279">
    <property type="component" value="Unassembled WGS sequence"/>
</dbReference>
<sequence>SGDAQCCNRATSATDPAVAAVLGLLGVVVQGVDVLVGLRCTPITIMQVEYGVGKGANCAQQPVCCKNNNFNGLINIGCTPIFL</sequence>
<accession>A0A0C9U0Z2</accession>
<evidence type="ECO:0000256" key="4">
    <source>
        <dbReference type="ARBA" id="ARBA00022525"/>
    </source>
</evidence>
<feature type="non-terminal residue" evidence="8">
    <location>
        <position position="83"/>
    </location>
</feature>
<keyword evidence="9" id="KW-1185">Reference proteome</keyword>
<evidence type="ECO:0000313" key="9">
    <source>
        <dbReference type="Proteomes" id="UP000054279"/>
    </source>
</evidence>
<dbReference type="OrthoDB" id="4225815at2759"/>
<evidence type="ECO:0000256" key="6">
    <source>
        <dbReference type="ARBA" id="ARBA00023157"/>
    </source>
</evidence>
<feature type="non-terminal residue" evidence="8">
    <location>
        <position position="1"/>
    </location>
</feature>
<keyword evidence="4 7" id="KW-0964">Secreted</keyword>
<dbReference type="SMART" id="SM00075">
    <property type="entry name" value="HYDRO"/>
    <property type="match status" value="1"/>
</dbReference>
<evidence type="ECO:0000256" key="2">
    <source>
        <dbReference type="ARBA" id="ARBA00010446"/>
    </source>
</evidence>
<dbReference type="GO" id="GO:0005199">
    <property type="term" value="F:structural constituent of cell wall"/>
    <property type="evidence" value="ECO:0007669"/>
    <property type="project" value="InterPro"/>
</dbReference>
<organism evidence="8 9">
    <name type="scientific">Sphaerobolus stellatus (strain SS14)</name>
    <dbReference type="NCBI Taxonomy" id="990650"/>
    <lineage>
        <taxon>Eukaryota</taxon>
        <taxon>Fungi</taxon>
        <taxon>Dikarya</taxon>
        <taxon>Basidiomycota</taxon>
        <taxon>Agaricomycotina</taxon>
        <taxon>Agaricomycetes</taxon>
        <taxon>Phallomycetidae</taxon>
        <taxon>Geastrales</taxon>
        <taxon>Sphaerobolaceae</taxon>
        <taxon>Sphaerobolus</taxon>
    </lineage>
</organism>
<keyword evidence="5 7" id="KW-0732">Signal</keyword>
<proteinExistence type="inferred from homology"/>
<gene>
    <name evidence="8" type="ORF">M422DRAFT_190701</name>
</gene>
<dbReference type="InterPro" id="IPR019778">
    <property type="entry name" value="Class_I_Hydrophobin_CS"/>
</dbReference>
<evidence type="ECO:0000256" key="7">
    <source>
        <dbReference type="RuleBase" id="RU365009"/>
    </source>
</evidence>
<dbReference type="InterPro" id="IPR001338">
    <property type="entry name" value="Class_I_Hydrophobin"/>
</dbReference>
<comment type="subcellular location">
    <subcellularLocation>
        <location evidence="1 7">Secreted</location>
        <location evidence="1 7">Cell wall</location>
    </subcellularLocation>
</comment>
<evidence type="ECO:0000256" key="1">
    <source>
        <dbReference type="ARBA" id="ARBA00004191"/>
    </source>
</evidence>
<evidence type="ECO:0000256" key="3">
    <source>
        <dbReference type="ARBA" id="ARBA00022512"/>
    </source>
</evidence>
<comment type="similarity">
    <text evidence="2 7">Belongs to the fungal hydrophobin family.</text>
</comment>
<keyword evidence="3 7" id="KW-0134">Cell wall</keyword>
<keyword evidence="6 7" id="KW-1015">Disulfide bond</keyword>
<dbReference type="EMBL" id="KN837327">
    <property type="protein sequence ID" value="KIJ27679.1"/>
    <property type="molecule type" value="Genomic_DNA"/>
</dbReference>
<dbReference type="HOGENOM" id="CLU_105134_2_2_1"/>
<protein>
    <recommendedName>
        <fullName evidence="7">Hydrophobin</fullName>
    </recommendedName>
</protein>
<dbReference type="PROSITE" id="PS00956">
    <property type="entry name" value="HYDROPHOBIN"/>
    <property type="match status" value="1"/>
</dbReference>
<dbReference type="Pfam" id="PF01185">
    <property type="entry name" value="Hydrophobin"/>
    <property type="match status" value="1"/>
</dbReference>
<evidence type="ECO:0000313" key="8">
    <source>
        <dbReference type="EMBL" id="KIJ27679.1"/>
    </source>
</evidence>
<name>A0A0C9U0Z2_SPHS4</name>
<evidence type="ECO:0000256" key="5">
    <source>
        <dbReference type="ARBA" id="ARBA00022729"/>
    </source>
</evidence>
<dbReference type="GO" id="GO:0009277">
    <property type="term" value="C:fungal-type cell wall"/>
    <property type="evidence" value="ECO:0007669"/>
    <property type="project" value="InterPro"/>
</dbReference>
<dbReference type="AlphaFoldDB" id="A0A0C9U0Z2"/>
<reference evidence="8 9" key="1">
    <citation type="submission" date="2014-06" db="EMBL/GenBank/DDBJ databases">
        <title>Evolutionary Origins and Diversification of the Mycorrhizal Mutualists.</title>
        <authorList>
            <consortium name="DOE Joint Genome Institute"/>
            <consortium name="Mycorrhizal Genomics Consortium"/>
            <person name="Kohler A."/>
            <person name="Kuo A."/>
            <person name="Nagy L.G."/>
            <person name="Floudas D."/>
            <person name="Copeland A."/>
            <person name="Barry K.W."/>
            <person name="Cichocki N."/>
            <person name="Veneault-Fourrey C."/>
            <person name="LaButti K."/>
            <person name="Lindquist E.A."/>
            <person name="Lipzen A."/>
            <person name="Lundell T."/>
            <person name="Morin E."/>
            <person name="Murat C."/>
            <person name="Riley R."/>
            <person name="Ohm R."/>
            <person name="Sun H."/>
            <person name="Tunlid A."/>
            <person name="Henrissat B."/>
            <person name="Grigoriev I.V."/>
            <person name="Hibbett D.S."/>
            <person name="Martin F."/>
        </authorList>
    </citation>
    <scope>NUCLEOTIDE SEQUENCE [LARGE SCALE GENOMIC DNA]</scope>
    <source>
        <strain evidence="8 9">SS14</strain>
    </source>
</reference>
<dbReference type="CDD" id="cd23507">
    <property type="entry name" value="hydrophobin_I"/>
    <property type="match status" value="1"/>
</dbReference>